<dbReference type="OrthoDB" id="1911848at2759"/>
<dbReference type="GO" id="GO:0005524">
    <property type="term" value="F:ATP binding"/>
    <property type="evidence" value="ECO:0007669"/>
    <property type="project" value="InterPro"/>
</dbReference>
<name>A0A8E2DX99_9PEZI</name>
<dbReference type="PROSITE" id="PS50011">
    <property type="entry name" value="PROTEIN_KINASE_DOM"/>
    <property type="match status" value="1"/>
</dbReference>
<sequence length="549" mass="62120">MTDPFSIAIGALSAFEMILKAGITVYDGINTAKTFGKDSAWLIRRLNAERVIAEELKKFLFGENCSSSAEINQGLENCFFNGLPKGVQIAISDSLRQSNRVIVAHSGLDKYGFVSKATDPMVDKALIDGDEKKKQHSATALEIATWTLKDGRKARIMVDEFTECIALVDHLVRTCLLVETSSASLRRLEEDRAANALGIAKDARMRRIVTAEEVPTDIKVIELQDHGQLRLEPRGGSTSLTEEILNGERVLVESVDYPLDPDGRMGVPSLIQERLSKLAALLQAEKPLEFRCLKSSGWIHQASKQRFLFVYEYPIGETFNFYFSLDRILREKSKKMKPTLDARLALAYQLAKAIQNIHMVGWVHKGLRSSNVLFFNSEPLDTLKECSFQDPNIFGFEYARPLQNLADSAMETDLNIERNVYRHPDRWGKPHEHFEKKHDLYALGVILLEVGLWESVFSFQSSSFSNWTEEPQKVKERILLHANRLGFYTGERYRDIVLCCLDPHKVSLQSSELQNPDALDSIIAETLRNICQTEHNIVIKSLEKIRLGS</sequence>
<dbReference type="SUPFAM" id="SSF56112">
    <property type="entry name" value="Protein kinase-like (PK-like)"/>
    <property type="match status" value="1"/>
</dbReference>
<feature type="domain" description="Protein kinase" evidence="1">
    <location>
        <begin position="186"/>
        <end position="549"/>
    </location>
</feature>
<dbReference type="GO" id="GO:0004672">
    <property type="term" value="F:protein kinase activity"/>
    <property type="evidence" value="ECO:0007669"/>
    <property type="project" value="InterPro"/>
</dbReference>
<gene>
    <name evidence="2" type="ORF">K432DRAFT_387478</name>
</gene>
<organism evidence="2 3">
    <name type="scientific">Lepidopterella palustris CBS 459.81</name>
    <dbReference type="NCBI Taxonomy" id="1314670"/>
    <lineage>
        <taxon>Eukaryota</taxon>
        <taxon>Fungi</taxon>
        <taxon>Dikarya</taxon>
        <taxon>Ascomycota</taxon>
        <taxon>Pezizomycotina</taxon>
        <taxon>Dothideomycetes</taxon>
        <taxon>Pleosporomycetidae</taxon>
        <taxon>Mytilinidiales</taxon>
        <taxon>Argynnaceae</taxon>
        <taxon>Lepidopterella</taxon>
    </lineage>
</organism>
<dbReference type="AlphaFoldDB" id="A0A8E2DX99"/>
<dbReference type="PANTHER" id="PTHR37542:SF3">
    <property type="entry name" value="PRION-INHIBITION AND PROPAGATION HELO DOMAIN-CONTAINING PROTEIN"/>
    <property type="match status" value="1"/>
</dbReference>
<reference evidence="2 3" key="1">
    <citation type="journal article" date="2016" name="Nat. Commun.">
        <title>Ectomycorrhizal ecology is imprinted in the genome of the dominant symbiotic fungus Cenococcum geophilum.</title>
        <authorList>
            <consortium name="DOE Joint Genome Institute"/>
            <person name="Peter M."/>
            <person name="Kohler A."/>
            <person name="Ohm R.A."/>
            <person name="Kuo A."/>
            <person name="Krutzmann J."/>
            <person name="Morin E."/>
            <person name="Arend M."/>
            <person name="Barry K.W."/>
            <person name="Binder M."/>
            <person name="Choi C."/>
            <person name="Clum A."/>
            <person name="Copeland A."/>
            <person name="Grisel N."/>
            <person name="Haridas S."/>
            <person name="Kipfer T."/>
            <person name="LaButti K."/>
            <person name="Lindquist E."/>
            <person name="Lipzen A."/>
            <person name="Maire R."/>
            <person name="Meier B."/>
            <person name="Mihaltcheva S."/>
            <person name="Molinier V."/>
            <person name="Murat C."/>
            <person name="Poggeler S."/>
            <person name="Quandt C.A."/>
            <person name="Sperisen C."/>
            <person name="Tritt A."/>
            <person name="Tisserant E."/>
            <person name="Crous P.W."/>
            <person name="Henrissat B."/>
            <person name="Nehls U."/>
            <person name="Egli S."/>
            <person name="Spatafora J.W."/>
            <person name="Grigoriev I.V."/>
            <person name="Martin F.M."/>
        </authorList>
    </citation>
    <scope>NUCLEOTIDE SEQUENCE [LARGE SCALE GENOMIC DNA]</scope>
    <source>
        <strain evidence="2 3">CBS 459.81</strain>
    </source>
</reference>
<evidence type="ECO:0000313" key="2">
    <source>
        <dbReference type="EMBL" id="OCK73273.1"/>
    </source>
</evidence>
<accession>A0A8E2DX99</accession>
<keyword evidence="3" id="KW-1185">Reference proteome</keyword>
<dbReference type="EMBL" id="KV745853">
    <property type="protein sequence ID" value="OCK73273.1"/>
    <property type="molecule type" value="Genomic_DNA"/>
</dbReference>
<dbReference type="PANTHER" id="PTHR37542">
    <property type="entry name" value="HELO DOMAIN-CONTAINING PROTEIN-RELATED"/>
    <property type="match status" value="1"/>
</dbReference>
<dbReference type="Gene3D" id="1.10.510.10">
    <property type="entry name" value="Transferase(Phosphotransferase) domain 1"/>
    <property type="match status" value="1"/>
</dbReference>
<protein>
    <recommendedName>
        <fullName evidence="1">Protein kinase domain-containing protein</fullName>
    </recommendedName>
</protein>
<evidence type="ECO:0000313" key="3">
    <source>
        <dbReference type="Proteomes" id="UP000250266"/>
    </source>
</evidence>
<evidence type="ECO:0000259" key="1">
    <source>
        <dbReference type="PROSITE" id="PS50011"/>
    </source>
</evidence>
<dbReference type="Proteomes" id="UP000250266">
    <property type="component" value="Unassembled WGS sequence"/>
</dbReference>
<feature type="non-terminal residue" evidence="2">
    <location>
        <position position="1"/>
    </location>
</feature>
<dbReference type="InterPro" id="IPR000719">
    <property type="entry name" value="Prot_kinase_dom"/>
</dbReference>
<dbReference type="InterPro" id="IPR011009">
    <property type="entry name" value="Kinase-like_dom_sf"/>
</dbReference>
<proteinExistence type="predicted"/>